<gene>
    <name evidence="7" type="ORF">PCANC_12428</name>
    <name evidence="6" type="ORF">PCASD_12093</name>
    <name evidence="5" type="ORF">PCASD_22229</name>
</gene>
<evidence type="ECO:0000256" key="1">
    <source>
        <dbReference type="ARBA" id="ARBA00022574"/>
    </source>
</evidence>
<dbReference type="EMBL" id="PGCI01000163">
    <property type="protein sequence ID" value="PLW36227.1"/>
    <property type="molecule type" value="Genomic_DNA"/>
</dbReference>
<dbReference type="InterPro" id="IPR045159">
    <property type="entry name" value="DCAF7-like"/>
</dbReference>
<dbReference type="PROSITE" id="PS00678">
    <property type="entry name" value="WD_REPEATS_1"/>
    <property type="match status" value="2"/>
</dbReference>
<evidence type="ECO:0000313" key="7">
    <source>
        <dbReference type="EMBL" id="PLW47263.1"/>
    </source>
</evidence>
<feature type="compositionally biased region" description="Basic and acidic residues" evidence="4">
    <location>
        <begin position="1"/>
        <end position="19"/>
    </location>
</feature>
<dbReference type="Proteomes" id="UP000235388">
    <property type="component" value="Unassembled WGS sequence"/>
</dbReference>
<evidence type="ECO:0000256" key="2">
    <source>
        <dbReference type="ARBA" id="ARBA00022737"/>
    </source>
</evidence>
<dbReference type="AlphaFoldDB" id="A0A2N5S8K0"/>
<dbReference type="InterPro" id="IPR036322">
    <property type="entry name" value="WD40_repeat_dom_sf"/>
</dbReference>
<dbReference type="OrthoDB" id="1284551at2759"/>
<protein>
    <submittedName>
        <fullName evidence="5">Uncharacterized protein</fullName>
    </submittedName>
</protein>
<evidence type="ECO:0000256" key="3">
    <source>
        <dbReference type="PROSITE-ProRule" id="PRU00221"/>
    </source>
</evidence>
<dbReference type="EMBL" id="PGCJ01000112">
    <property type="protein sequence ID" value="PLW47263.1"/>
    <property type="molecule type" value="Genomic_DNA"/>
</dbReference>
<organism evidence="5 9">
    <name type="scientific">Puccinia coronata f. sp. avenae</name>
    <dbReference type="NCBI Taxonomy" id="200324"/>
    <lineage>
        <taxon>Eukaryota</taxon>
        <taxon>Fungi</taxon>
        <taxon>Dikarya</taxon>
        <taxon>Basidiomycota</taxon>
        <taxon>Pucciniomycotina</taxon>
        <taxon>Pucciniomycetes</taxon>
        <taxon>Pucciniales</taxon>
        <taxon>Pucciniaceae</taxon>
        <taxon>Puccinia</taxon>
    </lineage>
</organism>
<dbReference type="InterPro" id="IPR015943">
    <property type="entry name" value="WD40/YVTN_repeat-like_dom_sf"/>
</dbReference>
<reference evidence="8 9" key="1">
    <citation type="submission" date="2017-11" db="EMBL/GenBank/DDBJ databases">
        <title>De novo assembly and phasing of dikaryotic genomes from two isolates of Puccinia coronata f. sp. avenae, the causal agent of oat crown rust.</title>
        <authorList>
            <person name="Miller M.E."/>
            <person name="Zhang Y."/>
            <person name="Omidvar V."/>
            <person name="Sperschneider J."/>
            <person name="Schwessinger B."/>
            <person name="Raley C."/>
            <person name="Palmer J.M."/>
            <person name="Garnica D."/>
            <person name="Upadhyaya N."/>
            <person name="Rathjen J."/>
            <person name="Taylor J.M."/>
            <person name="Park R.F."/>
            <person name="Dodds P.N."/>
            <person name="Hirsch C.D."/>
            <person name="Kianian S.F."/>
            <person name="Figueroa M."/>
        </authorList>
    </citation>
    <scope>NUCLEOTIDE SEQUENCE [LARGE SCALE GENOMIC DNA]</scope>
    <source>
        <strain evidence="7">12NC29</strain>
        <strain evidence="5">12SD80</strain>
    </source>
</reference>
<dbReference type="EMBL" id="PGCI01001002">
    <property type="protein sequence ID" value="PLW09565.1"/>
    <property type="molecule type" value="Genomic_DNA"/>
</dbReference>
<dbReference type="PROSITE" id="PS50082">
    <property type="entry name" value="WD_REPEATS_2"/>
    <property type="match status" value="3"/>
</dbReference>
<keyword evidence="2" id="KW-0677">Repeat</keyword>
<evidence type="ECO:0000313" key="6">
    <source>
        <dbReference type="EMBL" id="PLW36227.1"/>
    </source>
</evidence>
<proteinExistence type="predicted"/>
<name>A0A2N5S8K0_9BASI</name>
<comment type="caution">
    <text evidence="5">The sequence shown here is derived from an EMBL/GenBank/DDBJ whole genome shotgun (WGS) entry which is preliminary data.</text>
</comment>
<keyword evidence="1 3" id="KW-0853">WD repeat</keyword>
<evidence type="ECO:0000313" key="9">
    <source>
        <dbReference type="Proteomes" id="UP000235392"/>
    </source>
</evidence>
<dbReference type="SMART" id="SM00320">
    <property type="entry name" value="WD40"/>
    <property type="match status" value="4"/>
</dbReference>
<evidence type="ECO:0000313" key="8">
    <source>
        <dbReference type="Proteomes" id="UP000235388"/>
    </source>
</evidence>
<evidence type="ECO:0000256" key="4">
    <source>
        <dbReference type="SAM" id="MobiDB-lite"/>
    </source>
</evidence>
<accession>A0A2N5S8K0</accession>
<feature type="repeat" description="WD" evidence="3">
    <location>
        <begin position="276"/>
        <end position="318"/>
    </location>
</feature>
<sequence length="530" mass="57128">MRDCLRKKSAETKVNESCKKKSARPTAVPLESGLEPSGRDLRGRPETDELYPLQAWRTTSAARSKKNHSGAEQDDEQPLEHYIFNLIARKTPFLTMVPEVIDYESPSSTFALAFSPLGSSSNSKSHPSQLPDLKLAVGTAMESYSSNHVTIIGLNATSSNSYDPYDDPMNSFTTSAHPQFHPLASAPHPYPPTAVAFSPIRLSESLQANSSSGQVVRTREMLATSSECIRLWDFAQGVADQDDGTSGFVTESRRLGLSQRATSYQLVPRSQMANSKADYSAPLTSFSWSQLDESLIVTSSIDTTCTVWDISSNSAITQLIAHDREVYDVCWSSASREIFASVGADGSVRMFDLRSLDHSTILYEAQGGPFPGGRNGTAAPPISPAGPGAAAPLLRLKFNPVDPNYIAVCSAVGSDVQLLDVRAPGVPIVELRAHQAPVNGIAWSGDGNVLGTCGDDCQVLIWDLSGVPSLGGGPPPPQPNTRTTTPHTKTLREPILAYTAPQEVNALTWSEANRDWVAIGLGRRVRCLKV</sequence>
<dbReference type="Gene3D" id="2.130.10.10">
    <property type="entry name" value="YVTN repeat-like/Quinoprotein amine dehydrogenase"/>
    <property type="match status" value="1"/>
</dbReference>
<feature type="region of interest" description="Disordered" evidence="4">
    <location>
        <begin position="468"/>
        <end position="487"/>
    </location>
</feature>
<dbReference type="STRING" id="200324.A0A2N5S8K0"/>
<feature type="compositionally biased region" description="Basic and acidic residues" evidence="4">
    <location>
        <begin position="37"/>
        <end position="47"/>
    </location>
</feature>
<feature type="repeat" description="WD" evidence="3">
    <location>
        <begin position="431"/>
        <end position="465"/>
    </location>
</feature>
<dbReference type="InterPro" id="IPR001680">
    <property type="entry name" value="WD40_rpt"/>
</dbReference>
<keyword evidence="8" id="KW-1185">Reference proteome</keyword>
<dbReference type="PROSITE" id="PS50294">
    <property type="entry name" value="WD_REPEATS_REGION"/>
    <property type="match status" value="1"/>
</dbReference>
<dbReference type="Proteomes" id="UP000235392">
    <property type="component" value="Unassembled WGS sequence"/>
</dbReference>
<evidence type="ECO:0000313" key="5">
    <source>
        <dbReference type="EMBL" id="PLW09565.1"/>
    </source>
</evidence>
<feature type="region of interest" description="Disordered" evidence="4">
    <location>
        <begin position="1"/>
        <end position="76"/>
    </location>
</feature>
<dbReference type="SUPFAM" id="SSF50978">
    <property type="entry name" value="WD40 repeat-like"/>
    <property type="match status" value="1"/>
</dbReference>
<dbReference type="PANTHER" id="PTHR19919">
    <property type="entry name" value="WD REPEAT CONTAINING PROTEIN"/>
    <property type="match status" value="1"/>
</dbReference>
<dbReference type="Pfam" id="PF00400">
    <property type="entry name" value="WD40"/>
    <property type="match status" value="2"/>
</dbReference>
<dbReference type="InterPro" id="IPR019775">
    <property type="entry name" value="WD40_repeat_CS"/>
</dbReference>
<feature type="repeat" description="WD" evidence="3">
    <location>
        <begin position="319"/>
        <end position="361"/>
    </location>
</feature>